<accession>A0A4Y7Q4I4</accession>
<dbReference type="EMBL" id="ML170178">
    <property type="protein sequence ID" value="TDL21829.1"/>
    <property type="molecule type" value="Genomic_DNA"/>
</dbReference>
<organism evidence="1 2">
    <name type="scientific">Rickenella mellea</name>
    <dbReference type="NCBI Taxonomy" id="50990"/>
    <lineage>
        <taxon>Eukaryota</taxon>
        <taxon>Fungi</taxon>
        <taxon>Dikarya</taxon>
        <taxon>Basidiomycota</taxon>
        <taxon>Agaricomycotina</taxon>
        <taxon>Agaricomycetes</taxon>
        <taxon>Hymenochaetales</taxon>
        <taxon>Rickenellaceae</taxon>
        <taxon>Rickenella</taxon>
    </lineage>
</organism>
<dbReference type="AlphaFoldDB" id="A0A4Y7Q4I4"/>
<evidence type="ECO:0000313" key="1">
    <source>
        <dbReference type="EMBL" id="TDL21829.1"/>
    </source>
</evidence>
<dbReference type="Proteomes" id="UP000294933">
    <property type="component" value="Unassembled WGS sequence"/>
</dbReference>
<evidence type="ECO:0000313" key="2">
    <source>
        <dbReference type="Proteomes" id="UP000294933"/>
    </source>
</evidence>
<name>A0A4Y7Q4I4_9AGAM</name>
<dbReference type="OrthoDB" id="3318115at2759"/>
<sequence length="316" mass="35709">MVGVDQTKDVSPCSTEMAPEAPATSQKVDFVVCIYPLVDVADRPATLDAFIRALDISITNWRNDHPRPQVATYQSPWRDQSYGSIRHIQNQSENMVSFAFSLYFTICANIRRIGRIHIIAAESCAYMAVRIIEFLDEYGTKYYDDDDDDFESAWIEFLVNHEHREHVGLSAENVISPLIRCVILVQPSLPAATGMARILWHWVKPGIYGHLEWMQPNNHDLIGAGSKQRSYGVAIFNANAHGTGVHAEVMDIPQHSQFDLDILRIDNILVDEPKLCCWLERCLREASLSDVELRVARQLRHRSSAGGVIRPSNGHT</sequence>
<gene>
    <name evidence="1" type="ORF">BD410DRAFT_280191</name>
</gene>
<proteinExistence type="predicted"/>
<protein>
    <submittedName>
        <fullName evidence="1">Uncharacterized protein</fullName>
    </submittedName>
</protein>
<keyword evidence="2" id="KW-1185">Reference proteome</keyword>
<dbReference type="VEuPathDB" id="FungiDB:BD410DRAFT_280191"/>
<reference evidence="1 2" key="1">
    <citation type="submission" date="2018-06" db="EMBL/GenBank/DDBJ databases">
        <title>A transcriptomic atlas of mushroom development highlights an independent origin of complex multicellularity.</title>
        <authorList>
            <consortium name="DOE Joint Genome Institute"/>
            <person name="Krizsan K."/>
            <person name="Almasi E."/>
            <person name="Merenyi Z."/>
            <person name="Sahu N."/>
            <person name="Viragh M."/>
            <person name="Koszo T."/>
            <person name="Mondo S."/>
            <person name="Kiss B."/>
            <person name="Balint B."/>
            <person name="Kues U."/>
            <person name="Barry K."/>
            <person name="Hegedus J.C."/>
            <person name="Henrissat B."/>
            <person name="Johnson J."/>
            <person name="Lipzen A."/>
            <person name="Ohm R."/>
            <person name="Nagy I."/>
            <person name="Pangilinan J."/>
            <person name="Yan J."/>
            <person name="Xiong Y."/>
            <person name="Grigoriev I.V."/>
            <person name="Hibbett D.S."/>
            <person name="Nagy L.G."/>
        </authorList>
    </citation>
    <scope>NUCLEOTIDE SEQUENCE [LARGE SCALE GENOMIC DNA]</scope>
    <source>
        <strain evidence="1 2">SZMC22713</strain>
    </source>
</reference>